<dbReference type="OrthoDB" id="3196525at2"/>
<dbReference type="GO" id="GO:0005524">
    <property type="term" value="F:ATP binding"/>
    <property type="evidence" value="ECO:0007669"/>
    <property type="project" value="UniProtKB-UniRule"/>
</dbReference>
<dbReference type="GO" id="GO:0003677">
    <property type="term" value="F:DNA binding"/>
    <property type="evidence" value="ECO:0007669"/>
    <property type="project" value="InterPro"/>
</dbReference>
<evidence type="ECO:0000256" key="1">
    <source>
        <dbReference type="ARBA" id="ARBA00009922"/>
    </source>
</evidence>
<evidence type="ECO:0000256" key="5">
    <source>
        <dbReference type="ARBA" id="ARBA00022840"/>
    </source>
</evidence>
<dbReference type="InterPro" id="IPR027417">
    <property type="entry name" value="P-loop_NTPase"/>
</dbReference>
<dbReference type="Gene3D" id="1.10.10.160">
    <property type="match status" value="1"/>
</dbReference>
<protein>
    <recommendedName>
        <fullName evidence="8">DNA 3'-5' helicase</fullName>
        <ecNumber evidence="8">5.6.2.4</ecNumber>
    </recommendedName>
</protein>
<evidence type="ECO:0000256" key="7">
    <source>
        <dbReference type="ARBA" id="ARBA00034617"/>
    </source>
</evidence>
<dbReference type="EMBL" id="NMQT01000030">
    <property type="protein sequence ID" value="OXM57166.1"/>
    <property type="molecule type" value="Genomic_DNA"/>
</dbReference>
<keyword evidence="13" id="KW-1185">Reference proteome</keyword>
<evidence type="ECO:0000256" key="10">
    <source>
        <dbReference type="PROSITE-ProRule" id="PRU00560"/>
    </source>
</evidence>
<dbReference type="GO" id="GO:0016887">
    <property type="term" value="F:ATP hydrolysis activity"/>
    <property type="evidence" value="ECO:0007669"/>
    <property type="project" value="RHEA"/>
</dbReference>
<evidence type="ECO:0000256" key="8">
    <source>
        <dbReference type="ARBA" id="ARBA00034808"/>
    </source>
</evidence>
<evidence type="ECO:0000256" key="4">
    <source>
        <dbReference type="ARBA" id="ARBA00022806"/>
    </source>
</evidence>
<dbReference type="PANTHER" id="PTHR11070:SF45">
    <property type="entry name" value="DNA 3'-5' HELICASE"/>
    <property type="match status" value="1"/>
</dbReference>
<evidence type="ECO:0000256" key="9">
    <source>
        <dbReference type="ARBA" id="ARBA00048988"/>
    </source>
</evidence>
<keyword evidence="5 10" id="KW-0067">ATP-binding</keyword>
<dbReference type="Pfam" id="PF13245">
    <property type="entry name" value="AAA_19"/>
    <property type="match status" value="1"/>
</dbReference>
<dbReference type="InterPro" id="IPR013986">
    <property type="entry name" value="DExx_box_DNA_helicase_dom_sf"/>
</dbReference>
<gene>
    <name evidence="12" type="ORF">CFP71_09615</name>
</gene>
<evidence type="ECO:0000256" key="6">
    <source>
        <dbReference type="ARBA" id="ARBA00023235"/>
    </source>
</evidence>
<proteinExistence type="inferred from homology"/>
<dbReference type="InterPro" id="IPR014017">
    <property type="entry name" value="DNA_helicase_UvrD-like_C"/>
</dbReference>
<comment type="catalytic activity">
    <reaction evidence="9">
        <text>ATP + H2O = ADP + phosphate + H(+)</text>
        <dbReference type="Rhea" id="RHEA:13065"/>
        <dbReference type="ChEBI" id="CHEBI:15377"/>
        <dbReference type="ChEBI" id="CHEBI:15378"/>
        <dbReference type="ChEBI" id="CHEBI:30616"/>
        <dbReference type="ChEBI" id="CHEBI:43474"/>
        <dbReference type="ChEBI" id="CHEBI:456216"/>
        <dbReference type="EC" id="5.6.2.4"/>
    </reaction>
</comment>
<keyword evidence="6" id="KW-0413">Isomerase</keyword>
<dbReference type="InterPro" id="IPR000212">
    <property type="entry name" value="DNA_helicase_UvrD/REP"/>
</dbReference>
<comment type="caution">
    <text evidence="12">The sequence shown here is derived from an EMBL/GenBank/DDBJ whole genome shotgun (WGS) entry which is preliminary data.</text>
</comment>
<dbReference type="Pfam" id="PF13361">
    <property type="entry name" value="UvrD_C"/>
    <property type="match status" value="1"/>
</dbReference>
<feature type="domain" description="UvrD-like helicase ATP-binding" evidence="11">
    <location>
        <begin position="194"/>
        <end position="479"/>
    </location>
</feature>
<dbReference type="EC" id="5.6.2.4" evidence="8"/>
<reference evidence="12 13" key="1">
    <citation type="submission" date="2017-07" db="EMBL/GenBank/DDBJ databases">
        <title>Amycolatopsis thailandensis Genome sequencing and assembly.</title>
        <authorList>
            <person name="Kaur N."/>
            <person name="Mayilraj S."/>
        </authorList>
    </citation>
    <scope>NUCLEOTIDE SEQUENCE [LARGE SCALE GENOMIC DNA]</scope>
    <source>
        <strain evidence="12 13">JCM 16380</strain>
    </source>
</reference>
<dbReference type="AlphaFoldDB" id="A0A229SE33"/>
<dbReference type="Proteomes" id="UP000215223">
    <property type="component" value="Unassembled WGS sequence"/>
</dbReference>
<accession>A0A229SE33</accession>
<evidence type="ECO:0000259" key="11">
    <source>
        <dbReference type="PROSITE" id="PS51198"/>
    </source>
</evidence>
<dbReference type="GO" id="GO:0005829">
    <property type="term" value="C:cytosol"/>
    <property type="evidence" value="ECO:0007669"/>
    <property type="project" value="TreeGrafter"/>
</dbReference>
<dbReference type="PROSITE" id="PS51198">
    <property type="entry name" value="UVRD_HELICASE_ATP_BIND"/>
    <property type="match status" value="1"/>
</dbReference>
<keyword evidence="4 10" id="KW-0347">Helicase</keyword>
<comment type="catalytic activity">
    <reaction evidence="7">
        <text>Couples ATP hydrolysis with the unwinding of duplex DNA by translocating in the 3'-5' direction.</text>
        <dbReference type="EC" id="5.6.2.4"/>
    </reaction>
</comment>
<dbReference type="GO" id="GO:0000725">
    <property type="term" value="P:recombinational repair"/>
    <property type="evidence" value="ECO:0007669"/>
    <property type="project" value="TreeGrafter"/>
</dbReference>
<keyword evidence="3 10" id="KW-0378">Hydrolase</keyword>
<dbReference type="Gene3D" id="3.40.50.300">
    <property type="entry name" value="P-loop containing nucleotide triphosphate hydrolases"/>
    <property type="match status" value="2"/>
</dbReference>
<evidence type="ECO:0000313" key="12">
    <source>
        <dbReference type="EMBL" id="OXM57166.1"/>
    </source>
</evidence>
<dbReference type="SUPFAM" id="SSF52540">
    <property type="entry name" value="P-loop containing nucleoside triphosphate hydrolases"/>
    <property type="match status" value="1"/>
</dbReference>
<dbReference type="InterPro" id="IPR014016">
    <property type="entry name" value="UvrD-like_ATP-bd"/>
</dbReference>
<organism evidence="12 13">
    <name type="scientific">Amycolatopsis thailandensis</name>
    <dbReference type="NCBI Taxonomy" id="589330"/>
    <lineage>
        <taxon>Bacteria</taxon>
        <taxon>Bacillati</taxon>
        <taxon>Actinomycetota</taxon>
        <taxon>Actinomycetes</taxon>
        <taxon>Pseudonocardiales</taxon>
        <taxon>Pseudonocardiaceae</taxon>
        <taxon>Amycolatopsis</taxon>
    </lineage>
</organism>
<name>A0A229SE33_9PSEU</name>
<keyword evidence="2 10" id="KW-0547">Nucleotide-binding</keyword>
<evidence type="ECO:0000313" key="13">
    <source>
        <dbReference type="Proteomes" id="UP000215223"/>
    </source>
</evidence>
<feature type="binding site" evidence="10">
    <location>
        <begin position="215"/>
        <end position="222"/>
    </location>
    <ligand>
        <name>ATP</name>
        <dbReference type="ChEBI" id="CHEBI:30616"/>
    </ligand>
</feature>
<dbReference type="GO" id="GO:0043138">
    <property type="term" value="F:3'-5' DNA helicase activity"/>
    <property type="evidence" value="ECO:0007669"/>
    <property type="project" value="UniProtKB-EC"/>
</dbReference>
<evidence type="ECO:0000256" key="2">
    <source>
        <dbReference type="ARBA" id="ARBA00022741"/>
    </source>
</evidence>
<sequence>MLERAFPGLDSLHRNVLIALLSRTDAGWRLLIKTSLPSGDSRTADAFLIGYTGVFALLITDEAPDNETANQVLRHAKERFAGIPGQQGRSLAETAIHLVVIGRGAGSPRRDGVHWALTESSLDRIFRRDALHLDKRLIAAIAEQAERRLRGYRSLAVQQQERGPGTAGLLDVAELIDDQLGAAQRRPFDSWLTFLHPQQNAIVKRHYSGPARISGPAGTGKTVVALHRLRHLARLDTGPLLFTTYVHSLPSVIKTAFDRLAPELDGRVEFTNLHGWVRRFLSERDVPVRVDRRKIDTAFSFAWMANREKLQVIEPSFDYWRTEVDRVIKGRGITTLHDYVAVRRRGRILRLDANQKALVWDLYTHYQRGLAERDVHDYNDLIELGRAELADRPLETPYAGVVVDEVQDIPLCGLRLLNDLAGDGPNRLLLVGDGQQQVYPGGWRLSDAGIPVQGRGEILKVNYRNRAEVLSFARRFDATNRVDDLDGADGVTLRAAESASEGGVTETWRGTSGELSGALVEAVRNLPVRPDHSALIVFHHKDLSRCAEILRKAGIPTLALEHYSGATDGKLKIGTVHRAKGLDFEAVLVLENTHESVTGSEAEEERRELRGRQHLVAATRARDFLWWGVLDDTAPEQAEKTEQSEKAENAAKAVETEDDCVHDMPISWCSLCRKPPPSVLPHGYRTSGGTAYHNDPDCTWLRKGQGSAHRQGMNVHDVTRLAWGSVTPGKLEPCEFCCSPQWMRRHGH</sequence>
<dbReference type="PANTHER" id="PTHR11070">
    <property type="entry name" value="UVRD / RECB / PCRA DNA HELICASE FAMILY MEMBER"/>
    <property type="match status" value="1"/>
</dbReference>
<comment type="similarity">
    <text evidence="1">Belongs to the helicase family. UvrD subfamily.</text>
</comment>
<evidence type="ECO:0000256" key="3">
    <source>
        <dbReference type="ARBA" id="ARBA00022801"/>
    </source>
</evidence>